<dbReference type="InterPro" id="IPR029229">
    <property type="entry name" value="Alkyl_sulf_C"/>
</dbReference>
<dbReference type="PANTHER" id="PTHR10094">
    <property type="entry name" value="STEROL CARRIER PROTEIN 2 SCP-2 FAMILY PROTEIN"/>
    <property type="match status" value="1"/>
</dbReference>
<keyword evidence="4" id="KW-1185">Reference proteome</keyword>
<feature type="domain" description="Alkyl sulfatase C-terminal" evidence="2">
    <location>
        <begin position="162"/>
        <end position="277"/>
    </location>
</feature>
<evidence type="ECO:0000313" key="4">
    <source>
        <dbReference type="Proteomes" id="UP000732378"/>
    </source>
</evidence>
<protein>
    <submittedName>
        <fullName evidence="3">Sterol carrier protein</fullName>
    </submittedName>
</protein>
<dbReference type="InterPro" id="IPR036527">
    <property type="entry name" value="SCP2_sterol-bd_dom_sf"/>
</dbReference>
<comment type="caution">
    <text evidence="3">The sequence shown here is derived from an EMBL/GenBank/DDBJ whole genome shotgun (WGS) entry which is preliminary data.</text>
</comment>
<dbReference type="Gene3D" id="3.30.1050.10">
    <property type="entry name" value="SCP2 sterol-binding domain"/>
    <property type="match status" value="2"/>
</dbReference>
<dbReference type="Pfam" id="PF02036">
    <property type="entry name" value="SCP2"/>
    <property type="match status" value="1"/>
</dbReference>
<evidence type="ECO:0000259" key="2">
    <source>
        <dbReference type="Pfam" id="PF14864"/>
    </source>
</evidence>
<dbReference type="SUPFAM" id="SSF55718">
    <property type="entry name" value="SCP-like"/>
    <property type="match status" value="2"/>
</dbReference>
<proteinExistence type="predicted"/>
<dbReference type="EMBL" id="JAFBBZ010000001">
    <property type="protein sequence ID" value="MBM7510322.1"/>
    <property type="molecule type" value="Genomic_DNA"/>
</dbReference>
<dbReference type="Pfam" id="PF14864">
    <property type="entry name" value="Alkyl_sulf_C"/>
    <property type="match status" value="1"/>
</dbReference>
<dbReference type="PANTHER" id="PTHR10094:SF25">
    <property type="entry name" value="SCP2 STEROL-BINDING DOMAIN-CONTAINING PROTEIN 1"/>
    <property type="match status" value="1"/>
</dbReference>
<accession>A0ABS2MGK7</accession>
<evidence type="ECO:0000313" key="3">
    <source>
        <dbReference type="EMBL" id="MBM7510322.1"/>
    </source>
</evidence>
<name>A0ABS2MGK7_9ACTN</name>
<sequence>MTQTTSTVLLDPAEAVALLQRLPEHALPERLAALRGSVRFDLTHDGHVVTSSVVVLTDGVVEVVPPTDAPVDVVLTMPASHLPDLVGGVANAGLDLLAGRLVVEGDADLALALGGVFVVPGTEADPVAVDPRALDPVTVARTLVGVPTAHLRSVMAGGFRHVVLEEVFSRLPTFLDARRAGRCDLTIGFRLTGRGDGETERYVVRVADGVCRTAGPGLVDTEVPERRDATITCAGHDFLRLATGHLAPVAGVLKGQLKVKGDKAKALQLLSVLDIPSADQP</sequence>
<evidence type="ECO:0000259" key="1">
    <source>
        <dbReference type="Pfam" id="PF02036"/>
    </source>
</evidence>
<dbReference type="RefSeq" id="WP_193670604.1">
    <property type="nucleotide sequence ID" value="NZ_JACDTV010000016.1"/>
</dbReference>
<organism evidence="3 4">
    <name type="scientific">Nocardioides salarius</name>
    <dbReference type="NCBI Taxonomy" id="374513"/>
    <lineage>
        <taxon>Bacteria</taxon>
        <taxon>Bacillati</taxon>
        <taxon>Actinomycetota</taxon>
        <taxon>Actinomycetes</taxon>
        <taxon>Propionibacteriales</taxon>
        <taxon>Nocardioidaceae</taxon>
        <taxon>Nocardioides</taxon>
    </lineage>
</organism>
<dbReference type="InterPro" id="IPR003033">
    <property type="entry name" value="SCP2_sterol-bd_dom"/>
</dbReference>
<feature type="domain" description="SCP2" evidence="1">
    <location>
        <begin position="18"/>
        <end position="117"/>
    </location>
</feature>
<reference evidence="3 4" key="1">
    <citation type="submission" date="2021-01" db="EMBL/GenBank/DDBJ databases">
        <title>Sequencing the genomes of 1000 actinobacteria strains.</title>
        <authorList>
            <person name="Klenk H.-P."/>
        </authorList>
    </citation>
    <scope>NUCLEOTIDE SEQUENCE [LARGE SCALE GENOMIC DNA]</scope>
    <source>
        <strain evidence="3 4">DSM 18239</strain>
    </source>
</reference>
<dbReference type="Proteomes" id="UP000732378">
    <property type="component" value="Unassembled WGS sequence"/>
</dbReference>
<gene>
    <name evidence="3" type="ORF">JOE61_004136</name>
</gene>